<evidence type="ECO:0000256" key="6">
    <source>
        <dbReference type="ARBA" id="ARBA00008952"/>
    </source>
</evidence>
<feature type="compositionally biased region" description="Low complexity" evidence="26">
    <location>
        <begin position="491"/>
        <end position="502"/>
    </location>
</feature>
<feature type="region of interest" description="Disordered" evidence="26">
    <location>
        <begin position="790"/>
        <end position="840"/>
    </location>
</feature>
<dbReference type="InterPro" id="IPR020546">
    <property type="entry name" value="ATP_synth_F1_dsu/esu_N"/>
</dbReference>
<dbReference type="CDD" id="cd12152">
    <property type="entry name" value="F1-ATPase_delta"/>
    <property type="match status" value="1"/>
</dbReference>
<comment type="caution">
    <text evidence="29">The sequence shown here is derived from an EMBL/GenBank/DDBJ whole genome shotgun (WGS) entry which is preliminary data.</text>
</comment>
<dbReference type="Gene3D" id="6.10.140.880">
    <property type="match status" value="1"/>
</dbReference>
<feature type="compositionally biased region" description="Polar residues" evidence="26">
    <location>
        <begin position="2416"/>
        <end position="2431"/>
    </location>
</feature>
<feature type="region of interest" description="Disordered" evidence="26">
    <location>
        <begin position="741"/>
        <end position="771"/>
    </location>
</feature>
<keyword evidence="16" id="KW-0406">Ion transport</keyword>
<feature type="compositionally biased region" description="Basic and acidic residues" evidence="26">
    <location>
        <begin position="2977"/>
        <end position="2993"/>
    </location>
</feature>
<dbReference type="Pfam" id="PF08287">
    <property type="entry name" value="DASH_Spc19"/>
    <property type="match status" value="1"/>
</dbReference>
<organism evidence="29 30">
    <name type="scientific">Alternaria burnsii</name>
    <dbReference type="NCBI Taxonomy" id="1187904"/>
    <lineage>
        <taxon>Eukaryota</taxon>
        <taxon>Fungi</taxon>
        <taxon>Dikarya</taxon>
        <taxon>Ascomycota</taxon>
        <taxon>Pezizomycotina</taxon>
        <taxon>Dothideomycetes</taxon>
        <taxon>Pleosporomycetidae</taxon>
        <taxon>Pleosporales</taxon>
        <taxon>Pleosporineae</taxon>
        <taxon>Pleosporaceae</taxon>
        <taxon>Alternaria</taxon>
        <taxon>Alternaria sect. Alternaria</taxon>
    </lineage>
</organism>
<evidence type="ECO:0000256" key="20">
    <source>
        <dbReference type="ARBA" id="ARBA00023212"/>
    </source>
</evidence>
<evidence type="ECO:0000256" key="7">
    <source>
        <dbReference type="ARBA" id="ARBA00016329"/>
    </source>
</evidence>
<dbReference type="PANTHER" id="PTHR28262">
    <property type="entry name" value="DASH COMPLEX SUBUNIT SPC19"/>
    <property type="match status" value="1"/>
</dbReference>
<dbReference type="EMBL" id="JAAABM010000005">
    <property type="protein sequence ID" value="KAF7677379.1"/>
    <property type="molecule type" value="Genomic_DNA"/>
</dbReference>
<keyword evidence="17" id="KW-0496">Mitochondrion</keyword>
<keyword evidence="23" id="KW-0137">Centromere</keyword>
<feature type="compositionally biased region" description="Polar residues" evidence="26">
    <location>
        <begin position="2962"/>
        <end position="2973"/>
    </location>
</feature>
<feature type="domain" description="ATP synthase F1 complex delta/epsilon subunit N-terminal" evidence="27">
    <location>
        <begin position="234"/>
        <end position="306"/>
    </location>
</feature>
<keyword evidence="20" id="KW-0206">Cytoskeleton</keyword>
<keyword evidence="15" id="KW-0809">Transit peptide</keyword>
<dbReference type="InterPro" id="IPR013251">
    <property type="entry name" value="DASH_Spc19"/>
</dbReference>
<feature type="compositionally biased region" description="Basic and acidic residues" evidence="26">
    <location>
        <begin position="3104"/>
        <end position="3119"/>
    </location>
</feature>
<feature type="compositionally biased region" description="Polar residues" evidence="26">
    <location>
        <begin position="3607"/>
        <end position="3618"/>
    </location>
</feature>
<protein>
    <recommendedName>
        <fullName evidence="8">ATP synthase subunit delta, mitochondrial</fullName>
    </recommendedName>
    <alternativeName>
        <fullName evidence="7">DASH complex subunit SPC19</fullName>
    </alternativeName>
    <alternativeName>
        <fullName evidence="24">F-ATPase delta subunit</fullName>
    </alternativeName>
    <alternativeName>
        <fullName evidence="25">Outer kinetochore protein SPC19</fullName>
    </alternativeName>
</protein>
<evidence type="ECO:0000256" key="15">
    <source>
        <dbReference type="ARBA" id="ARBA00022946"/>
    </source>
</evidence>
<feature type="region of interest" description="Disordered" evidence="26">
    <location>
        <begin position="1560"/>
        <end position="1588"/>
    </location>
</feature>
<feature type="compositionally biased region" description="Polar residues" evidence="26">
    <location>
        <begin position="660"/>
        <end position="674"/>
    </location>
</feature>
<evidence type="ECO:0000256" key="8">
    <source>
        <dbReference type="ARBA" id="ARBA00016960"/>
    </source>
</evidence>
<evidence type="ECO:0000256" key="14">
    <source>
        <dbReference type="ARBA" id="ARBA00022838"/>
    </source>
</evidence>
<keyword evidence="12" id="KW-0375">Hydrogen ion transport</keyword>
<evidence type="ECO:0000256" key="11">
    <source>
        <dbReference type="ARBA" id="ARBA00022490"/>
    </source>
</evidence>
<feature type="compositionally biased region" description="Polar residues" evidence="26">
    <location>
        <begin position="1560"/>
        <end position="1573"/>
    </location>
</feature>
<dbReference type="GO" id="GO:0005876">
    <property type="term" value="C:spindle microtubule"/>
    <property type="evidence" value="ECO:0007669"/>
    <property type="project" value="InterPro"/>
</dbReference>
<gene>
    <name evidence="29" type="ORF">GT037_004238</name>
</gene>
<keyword evidence="30" id="KW-1185">Reference proteome</keyword>
<feature type="region of interest" description="Disordered" evidence="26">
    <location>
        <begin position="2797"/>
        <end position="3649"/>
    </location>
</feature>
<keyword evidence="18" id="KW-0472">Membrane</keyword>
<dbReference type="FunFam" id="2.60.15.10:FF:000003">
    <property type="entry name" value="ATP synthase subunit delta, mitochondrial"/>
    <property type="match status" value="1"/>
</dbReference>
<dbReference type="Pfam" id="PF02823">
    <property type="entry name" value="ATP-synt_DE_N"/>
    <property type="match status" value="1"/>
</dbReference>
<feature type="region of interest" description="Disordered" evidence="26">
    <location>
        <begin position="2312"/>
        <end position="2336"/>
    </location>
</feature>
<evidence type="ECO:0000259" key="28">
    <source>
        <dbReference type="Pfam" id="PF21334"/>
    </source>
</evidence>
<feature type="compositionally biased region" description="Basic and acidic residues" evidence="26">
    <location>
        <begin position="2647"/>
        <end position="2671"/>
    </location>
</feature>
<comment type="similarity">
    <text evidence="5">Belongs to the ATPase epsilon chain family.</text>
</comment>
<feature type="compositionally biased region" description="Polar residues" evidence="26">
    <location>
        <begin position="3447"/>
        <end position="3470"/>
    </location>
</feature>
<evidence type="ECO:0000256" key="4">
    <source>
        <dbReference type="ARBA" id="ARBA00004629"/>
    </source>
</evidence>
<feature type="compositionally biased region" description="Polar residues" evidence="26">
    <location>
        <begin position="3237"/>
        <end position="3268"/>
    </location>
</feature>
<evidence type="ECO:0000256" key="13">
    <source>
        <dbReference type="ARBA" id="ARBA00022792"/>
    </source>
</evidence>
<feature type="compositionally biased region" description="Polar residues" evidence="26">
    <location>
        <begin position="3546"/>
        <end position="3558"/>
    </location>
</feature>
<comment type="similarity">
    <text evidence="6">Belongs to the DASH complex SPC19 family.</text>
</comment>
<keyword evidence="22" id="KW-0066">ATP synthesis</keyword>
<feature type="compositionally biased region" description="Basic and acidic residues" evidence="26">
    <location>
        <begin position="1254"/>
        <end position="1267"/>
    </location>
</feature>
<feature type="compositionally biased region" description="Basic and acidic residues" evidence="26">
    <location>
        <begin position="1022"/>
        <end position="1031"/>
    </location>
</feature>
<feature type="compositionally biased region" description="Low complexity" evidence="26">
    <location>
        <begin position="3302"/>
        <end position="3312"/>
    </location>
</feature>
<dbReference type="RefSeq" id="XP_038787557.1">
    <property type="nucleotide sequence ID" value="XM_038929285.1"/>
</dbReference>
<feature type="region of interest" description="Disordered" evidence="26">
    <location>
        <begin position="392"/>
        <end position="446"/>
    </location>
</feature>
<dbReference type="GO" id="GO:0045259">
    <property type="term" value="C:proton-transporting ATP synthase complex"/>
    <property type="evidence" value="ECO:0007669"/>
    <property type="project" value="UniProtKB-KW"/>
</dbReference>
<evidence type="ECO:0000256" key="17">
    <source>
        <dbReference type="ARBA" id="ARBA00023128"/>
    </source>
</evidence>
<feature type="compositionally biased region" description="Basic and acidic residues" evidence="26">
    <location>
        <begin position="1951"/>
        <end position="1971"/>
    </location>
</feature>
<keyword evidence="21" id="KW-0539">Nucleus</keyword>
<sequence>MLGVCARILPLAGKQPRDIPLHSPQQALACATEDTLAIMALEGCVGSLRSSMQLLDSSINILDQGVSDFPRLAKVLQTTRHFELISESDLQTAQSALLSEIRPEVDNLLKRVENYLDKLERREQSLIAKCDLNEGRLGRDNNGGSGSRPAIEMVTGNANRLGGTFSANPEKSPGPQKLNLAEHPTFDTHCHCPTTSSIMSSLRIARAALRARPAAIARPIQRRGYAEVANDKIKLSLALPHQSIYKSQDVVQVNLPAETGDMGVLANHVASIEQLKPGLVEIIEEQGGSKQFFLSGGFATVQPNSVLSINAVEGYPLEDFSAEAVRNQIAEAQKIASGSGSEADIAEAKIELEVLESLQAALKSPAYLQGKNPYGQVLDSIAHPYREPKAETTIAVPSVQAGSSIDGRSRASGPSDSKTRSRAYELERSDITIAPSLPRPPDVPQSVRSAKDFFETRASHYPSTPLPPPSTIGVSRKSFAPKGQPPSGKCAPTITIGTATPPMDMTDYKGQYDHDVEQESMGRPRSTNIFASTPQDTRLFGIDLQAVSDSSAQECIPEGPLAGNVEQRLVDKSDSPDKVVRRLSTRSSVIAAETREAKNPDLRSQQEGRRAKSGRNLRRTFEEDQGTSPKRLRRSGSHTASLAKISDSSKEPINRVAEWTPSTDTETSSQQFGKSVNVRRRAGEIVSRNLGHDGASDVSSSRRSTISGPILTANIGVEEKYHETEVPDDVDNRQGYGRRVTQDFGFPGARIKSHGTNRTGKPLRDPGSWTKRACGHFSYMGKGEHRDHAQQKICRQCSTRAPPPKQVPATQRRQRRRALSESSTSTTSSSKPLNDDICRKQRRRRHHSECIPYDKCGDAFADELGYIIDNILEEHANTLQSVISSIKNSQPSLNQLRRVSGELVQRCRANTSCRQRCQPSCQKDDDWLPLCPYIPPKTAERLNVGSTGQLKPNLNDPRSSLREALQSIPDLVDLVNSAADDLGIDLERRPTVTDDDLFRNAPYESRPQESVSYHSGVSLEATENKTADKEPLTEDSWLQQTRRHLIELSEAREQLMDELDSIAGDLDVRLQDRQESEQGEKLIVHLAQRVLSIGASHESTWHENAPADSDTARDYDDKSSVETTQRMPEKIPTRLSNTPTWQRKGSIGANIENFEVGRPNDHEEKAAANLIQLVLNRGPNGVSSKVRRSESKQVDFASGDVLTTVNDSIDQRRLSRALTRIFSQSKEPPFNTREPYQAEDVSPTLPGTNYEPADEVRDGPELNEHAESSYQAQYSPQYETSEDSQIEQQYETQLDQQCDETAPDTYNDGRGLTPSPSGFSVPIQDQCDQAHEPENYPSRKSDAEIPATHQADTTFMPMERAAVIQSLETASPVRRMTTKRFEPETEHQRDALPQQDPYTEDKSDTRAAVVGRSAVSERADSTPLSRMVTVKDLAAESEQSIDDDEPVFKHFTIPLSRQPTVRLDYTRKTSATPTVTQDDRRVSSLVTSDLLPSPGVEELQETQRFASQQRYPIVQPVTKLEEQATRTVSFVSSESTQPGYLASQLRKRLSEIEIALPLSDSASRPMSPESSVTPRIVTGLPSTDSFKTPSIETVNRMSTRKATLMRSRRPTFREPARESAPPAQRSYDEDTLTTLPQMQVEELVLSPVTSISNGSEQVHFLSLDEPTATSLRRLTTREPDRAAIPLEPAPHGESLLVVEDQEPDFLPPAQRIRRMTSVHAEPTNVFSRRELGKEFKRSNTPSPVQQIRRSTTVVLSQQRRATTQSPLNEGKEDILASPPIQQTRRMTAAPLFEQRRTSTQPTLIPEHDQANFSSPVQRIRRTTTVLTKPETFRESSPIMQEQDDFDFPLPAERIRRVATVLPAAKSRASTVAERAISPELLLSLDQHESDLLSRMGQMHRATTVSLVTQPQADAVLERDLTQKSLQILYGDDDDNEDESEFLYPVERVRRATTEVPHEQTQRTEELEHDATLSEPEDPEQLLPVGGEGSEFQPLVERICRTTSLSPSYQNELLPYQQTHQNITVSLVEEGEPTFSPSAERSRRATTDLAAEQQQATVATEQDVVLPESVFRQQSVVGKEEGSEFAPPAQRIRRTTTVAPAERQQSTLQRRHTEFPSELEITPELFPSDEDEPEPQLQPVRRTITAPPGVQQPMIEPELGSSAELDSQPPVEQIRRSTIVQPAIQPQVTVDSGADALLVELGFNGASPAIDEVTELQPAPRSIRGSTASPIQQMVRAYPSTPTSKSGSQEVTPVVEEESKFQLPVERIRQATDIQSVKRRQESRIASPVIEEPGLEVSIERIRRTTTVKPAFQLQDSFRSTSESSTSSPVEGDRSEEALRYPVELIRLTTTLQPGEQLQESRKGSLVPKDGFEFQMPVERIRRTTTAEPSGKRQDSFKPASVSFDTSPVAEEVLEQPVSSRAASRQPTFQARRTSKIPLVTDPQHLARSISSPDVEGLPEGPSASRIVSRQPTRASRTNTVLSAAPRNDSVELDRSPSLSLPQDDESYQAFSRQPTRRVTTRETEAEALSLSEIPLDIGDVSDQITLSRPASHQPTHREHVLAASANQQDPPGEEEGIPAEPQVDARHLDRPFRRQITDLADATPKERLALVGRTPTTRVLSRTESLAYQSPEYNKVVLLDESTELESRDVLESTHGVDRKEETDQVEKARTTDLASDTESFAPPIYQQIAEEPPDEGNDSRGQSKAGSPEVHGSEDLIGQSERAPTTLFYPTLAPIAHTNAEDQLDPDVRFERSMMQASQEFQASIPRILTIPNGSNSKRSSDAGNIVSSAAGFGPLVSTEVESQCNESPRIARRKTKIPSEPGTADRRRSSAAPGITAPLPEMISEQMKVGMQSRSPKQKPKKGTNYSPEQQYPPAPAYPIRETPSWTKPDTRTPSPKLKIESPPKKRGWLGLGPWPKEKLLESEVESRSHRPSQPALHSSSVQPFRDAAPGSPELPGGTQKRQNNYTSKVRQSVYRRESDAVPLRRADTRSRQTSVYAHKDDYYPITPILPERTDNDTRPQSSPSRKTSYPIRRTASTNETFRQDEPKRQSTRRLSSGPSQRESRPQQALRTRTDVTTRSQAPEFQTWPDTEVEVSRTAQGPDKEEVQSPVRRDVSRPTKAGTSIAKEETLPREGTQPPETRRNLSQVPQKEDQSDEGESSRSPGRMLEVPSAQALQEQAQEPTRGPTAQGEEYNSAREQTKMVLDSEVSKGEEDNAIRRSVDRPREQSVDDNAGFTSTVDLTRPGTSPKPSIGDESNQGRPSASDTGKEAPIAREHIRRSTAARAQDITAFQSAEDDPATATRRPSSSAKRTKTRRRSSAIEEDRAPISARTRTVTRTSTRTATIPSSARQADSRRQSTAPRAGTPVSRDALFNSEAESIKARGVESPQQQEERGPASSAAAQADRRSSAAPGAHMAVSRAALPRSETTRKGGDRPTSPKSRESLGTISPVPASNTGVSQSGPQPTKGSLAMKQPADRSSEQQTQPGARTDLSDVKPALPRRVTSYGMYESSSSDPYTMPAFGPRKAAALASSNANASANASPITQQADPKSSPLTRRDLLKPRRSPTSRISELFGRDKTSPGIGSQQKRQQQAPTPAEKPLSVVTSGFWLTSSAAGKGAGPDTPAKSSQVQQPQAKVQAKAAQGG</sequence>
<feature type="region of interest" description="Disordered" evidence="26">
    <location>
        <begin position="2647"/>
        <end position="2726"/>
    </location>
</feature>
<keyword evidence="19" id="KW-0139">CF(1)</keyword>
<dbReference type="GO" id="GO:0005743">
    <property type="term" value="C:mitochondrial inner membrane"/>
    <property type="evidence" value="ECO:0007669"/>
    <property type="project" value="UniProtKB-SubCell"/>
</dbReference>
<evidence type="ECO:0000256" key="22">
    <source>
        <dbReference type="ARBA" id="ARBA00023310"/>
    </source>
</evidence>
<feature type="region of interest" description="Disordered" evidence="26">
    <location>
        <begin position="1099"/>
        <end position="1126"/>
    </location>
</feature>
<feature type="region of interest" description="Disordered" evidence="26">
    <location>
        <begin position="1951"/>
        <end position="1985"/>
    </location>
</feature>
<evidence type="ECO:0000256" key="26">
    <source>
        <dbReference type="SAM" id="MobiDB-lite"/>
    </source>
</evidence>
<evidence type="ECO:0000256" key="21">
    <source>
        <dbReference type="ARBA" id="ARBA00023242"/>
    </source>
</evidence>
<evidence type="ECO:0000259" key="27">
    <source>
        <dbReference type="Pfam" id="PF02823"/>
    </source>
</evidence>
<evidence type="ECO:0000256" key="16">
    <source>
        <dbReference type="ARBA" id="ARBA00023065"/>
    </source>
</evidence>
<dbReference type="GO" id="GO:0042729">
    <property type="term" value="C:DASH complex"/>
    <property type="evidence" value="ECO:0007669"/>
    <property type="project" value="InterPro"/>
</dbReference>
<feature type="region of interest" description="Disordered" evidence="26">
    <location>
        <begin position="1374"/>
        <end position="1423"/>
    </location>
</feature>
<dbReference type="SUPFAM" id="SSF51344">
    <property type="entry name" value="Epsilon subunit of F1F0-ATP synthase N-terminal domain"/>
    <property type="match status" value="1"/>
</dbReference>
<evidence type="ECO:0000256" key="9">
    <source>
        <dbReference type="ARBA" id="ARBA00022448"/>
    </source>
</evidence>
<feature type="region of interest" description="Disordered" evidence="26">
    <location>
        <begin position="1601"/>
        <end position="1627"/>
    </location>
</feature>
<evidence type="ECO:0000256" key="2">
    <source>
        <dbReference type="ARBA" id="ARBA00004186"/>
    </source>
</evidence>
<name>A0A8H7EIV0_9PLEO</name>
<feature type="region of interest" description="Disordered" evidence="26">
    <location>
        <begin position="2376"/>
        <end position="2525"/>
    </location>
</feature>
<feature type="region of interest" description="Disordered" evidence="26">
    <location>
        <begin position="995"/>
        <end position="1031"/>
    </location>
</feature>
<feature type="non-terminal residue" evidence="29">
    <location>
        <position position="1"/>
    </location>
</feature>
<feature type="compositionally biased region" description="Low complexity" evidence="26">
    <location>
        <begin position="820"/>
        <end position="830"/>
    </location>
</feature>
<dbReference type="PANTHER" id="PTHR28262:SF1">
    <property type="entry name" value="DASH COMPLEX SUBUNIT SPC19"/>
    <property type="match status" value="1"/>
</dbReference>
<evidence type="ECO:0000256" key="18">
    <source>
        <dbReference type="ARBA" id="ARBA00023136"/>
    </source>
</evidence>
<evidence type="ECO:0000256" key="3">
    <source>
        <dbReference type="ARBA" id="ARBA00004273"/>
    </source>
</evidence>
<accession>A0A8H7EIV0</accession>
<keyword evidence="10" id="KW-0158">Chromosome</keyword>
<dbReference type="GO" id="GO:0008608">
    <property type="term" value="P:attachment of spindle microtubules to kinetochore"/>
    <property type="evidence" value="ECO:0007669"/>
    <property type="project" value="InterPro"/>
</dbReference>
<evidence type="ECO:0000256" key="23">
    <source>
        <dbReference type="ARBA" id="ARBA00023328"/>
    </source>
</evidence>
<evidence type="ECO:0000256" key="12">
    <source>
        <dbReference type="ARBA" id="ARBA00022781"/>
    </source>
</evidence>
<keyword evidence="14" id="KW-0995">Kinetochore</keyword>
<feature type="compositionally biased region" description="Basic and acidic residues" evidence="26">
    <location>
        <begin position="417"/>
        <end position="430"/>
    </location>
</feature>
<reference evidence="29" key="2">
    <citation type="submission" date="2020-08" db="EMBL/GenBank/DDBJ databases">
        <title>Draft Genome Sequence of Cumin Blight Pathogen Alternaria burnsii.</title>
        <authorList>
            <person name="Feng Z."/>
        </authorList>
    </citation>
    <scope>NUCLEOTIDE SEQUENCE</scope>
    <source>
        <strain evidence="29">CBS107.38</strain>
    </source>
</reference>
<comment type="subcellular location">
    <subcellularLocation>
        <location evidence="4">Chromosome</location>
        <location evidence="4">Centromere</location>
        <location evidence="4">Kinetochore</location>
    </subcellularLocation>
    <subcellularLocation>
        <location evidence="2">Cytoplasm</location>
        <location evidence="2">Cytoskeleton</location>
        <location evidence="2">Spindle</location>
    </subcellularLocation>
    <subcellularLocation>
        <location evidence="3">Mitochondrion inner membrane</location>
    </subcellularLocation>
    <subcellularLocation>
        <location evidence="1">Nucleus</location>
    </subcellularLocation>
</comment>
<evidence type="ECO:0000256" key="5">
    <source>
        <dbReference type="ARBA" id="ARBA00005712"/>
    </source>
</evidence>
<feature type="domain" description="F1F0-ATP synthase subunit delta C-terminal" evidence="28">
    <location>
        <begin position="320"/>
        <end position="360"/>
    </location>
</feature>
<feature type="region of interest" description="Disordered" evidence="26">
    <location>
        <begin position="594"/>
        <end position="675"/>
    </location>
</feature>
<feature type="compositionally biased region" description="Basic and acidic residues" evidence="26">
    <location>
        <begin position="3210"/>
        <end position="3231"/>
    </location>
</feature>
<feature type="compositionally biased region" description="Polar residues" evidence="26">
    <location>
        <begin position="3586"/>
        <end position="3598"/>
    </location>
</feature>
<feature type="compositionally biased region" description="Polar residues" evidence="26">
    <location>
        <begin position="3021"/>
        <end position="3030"/>
    </location>
</feature>
<dbReference type="InterPro" id="IPR001469">
    <property type="entry name" value="ATP_synth_F1_dsu/esu"/>
</dbReference>
<proteinExistence type="inferred from homology"/>
<evidence type="ECO:0000256" key="1">
    <source>
        <dbReference type="ARBA" id="ARBA00004123"/>
    </source>
</evidence>
<dbReference type="HAMAP" id="MF_00530">
    <property type="entry name" value="ATP_synth_epsil_bac"/>
    <property type="match status" value="1"/>
</dbReference>
<feature type="compositionally biased region" description="Basic and acidic residues" evidence="26">
    <location>
        <begin position="2918"/>
        <end position="2931"/>
    </location>
</feature>
<feature type="region of interest" description="Disordered" evidence="26">
    <location>
        <begin position="2565"/>
        <end position="2588"/>
    </location>
</feature>
<feature type="compositionally biased region" description="Polar residues" evidence="26">
    <location>
        <begin position="1268"/>
        <end position="1279"/>
    </location>
</feature>
<dbReference type="InterPro" id="IPR048938">
    <property type="entry name" value="ATPD_C_fung"/>
</dbReference>
<feature type="compositionally biased region" description="Polar residues" evidence="26">
    <location>
        <begin position="1286"/>
        <end position="1296"/>
    </location>
</feature>
<feature type="compositionally biased region" description="Basic and acidic residues" evidence="26">
    <location>
        <begin position="3269"/>
        <end position="3278"/>
    </location>
</feature>
<reference evidence="29" key="1">
    <citation type="submission" date="2020-01" db="EMBL/GenBank/DDBJ databases">
        <authorList>
            <person name="Feng Z.H.Z."/>
        </authorList>
    </citation>
    <scope>NUCLEOTIDE SEQUENCE</scope>
    <source>
        <strain evidence="29">CBS107.38</strain>
    </source>
</reference>
<feature type="compositionally biased region" description="Basic and acidic residues" evidence="26">
    <location>
        <begin position="1379"/>
        <end position="1390"/>
    </location>
</feature>
<evidence type="ECO:0000256" key="10">
    <source>
        <dbReference type="ARBA" id="ARBA00022454"/>
    </source>
</evidence>
<feature type="compositionally biased region" description="Low complexity" evidence="26">
    <location>
        <begin position="3530"/>
        <end position="3545"/>
    </location>
</feature>
<feature type="compositionally biased region" description="Polar residues" evidence="26">
    <location>
        <begin position="2886"/>
        <end position="2896"/>
    </location>
</feature>
<evidence type="ECO:0000256" key="19">
    <source>
        <dbReference type="ARBA" id="ARBA00023196"/>
    </source>
</evidence>
<evidence type="ECO:0000256" key="24">
    <source>
        <dbReference type="ARBA" id="ARBA00031669"/>
    </source>
</evidence>
<feature type="compositionally biased region" description="Basic and acidic residues" evidence="26">
    <location>
        <begin position="1110"/>
        <end position="1120"/>
    </location>
</feature>
<feature type="compositionally biased region" description="Basic and acidic residues" evidence="26">
    <location>
        <begin position="594"/>
        <end position="610"/>
    </location>
</feature>
<feature type="compositionally biased region" description="Polar residues" evidence="26">
    <location>
        <begin position="3055"/>
        <end position="3086"/>
    </location>
</feature>
<feature type="region of interest" description="Disordered" evidence="26">
    <location>
        <begin position="458"/>
        <end position="503"/>
    </location>
</feature>
<feature type="region of interest" description="Disordered" evidence="26">
    <location>
        <begin position="1225"/>
        <end position="1324"/>
    </location>
</feature>
<feature type="region of interest" description="Disordered" evidence="26">
    <location>
        <begin position="1735"/>
        <end position="1772"/>
    </location>
</feature>
<dbReference type="Proteomes" id="UP000596902">
    <property type="component" value="Unassembled WGS sequence"/>
</dbReference>
<keyword evidence="13" id="KW-0999">Mitochondrion inner membrane</keyword>
<feature type="compositionally biased region" description="Low complexity" evidence="26">
    <location>
        <begin position="3332"/>
        <end position="3354"/>
    </location>
</feature>
<dbReference type="Gene3D" id="2.60.15.10">
    <property type="entry name" value="F0F1 ATP synthase delta/epsilon subunit, N-terminal"/>
    <property type="match status" value="1"/>
</dbReference>
<dbReference type="GO" id="GO:0046933">
    <property type="term" value="F:proton-transporting ATP synthase activity, rotational mechanism"/>
    <property type="evidence" value="ECO:0007669"/>
    <property type="project" value="InterPro"/>
</dbReference>
<keyword evidence="9" id="KW-0813">Transport</keyword>
<feature type="compositionally biased region" description="Low complexity" evidence="26">
    <location>
        <begin position="3628"/>
        <end position="3649"/>
    </location>
</feature>
<feature type="compositionally biased region" description="Polar residues" evidence="26">
    <location>
        <begin position="1738"/>
        <end position="1767"/>
    </location>
</feature>
<dbReference type="InterPro" id="IPR036771">
    <property type="entry name" value="ATPsynth_dsu/esu_N"/>
</dbReference>
<evidence type="ECO:0000256" key="25">
    <source>
        <dbReference type="ARBA" id="ARBA00032583"/>
    </source>
</evidence>
<feature type="compositionally biased region" description="Polar residues" evidence="26">
    <location>
        <begin position="2465"/>
        <end position="2481"/>
    </location>
</feature>
<evidence type="ECO:0000313" key="30">
    <source>
        <dbReference type="Proteomes" id="UP000596902"/>
    </source>
</evidence>
<dbReference type="Pfam" id="PF21334">
    <property type="entry name" value="ATPD_C_fung"/>
    <property type="match status" value="1"/>
</dbReference>
<evidence type="ECO:0000313" key="29">
    <source>
        <dbReference type="EMBL" id="KAF7677379.1"/>
    </source>
</evidence>
<keyword evidence="11" id="KW-0963">Cytoplasm</keyword>
<dbReference type="GeneID" id="62202463"/>